<evidence type="ECO:0000313" key="3">
    <source>
        <dbReference type="Proteomes" id="UP000585614"/>
    </source>
</evidence>
<feature type="region of interest" description="Disordered" evidence="1">
    <location>
        <begin position="33"/>
        <end position="96"/>
    </location>
</feature>
<feature type="compositionally biased region" description="Basic and acidic residues" evidence="1">
    <location>
        <begin position="48"/>
        <end position="58"/>
    </location>
</feature>
<sequence>MIITSQDIRVRCVEASLWTILLRSHANGFRRNGASWPELTHSCTEHPGSPEKAADGKTKVPPSLQASAQMSLSWPPNSATASLGSAGGTHEPPQTFDKNIWASRTELLENPKNAERFILIKQ</sequence>
<organism evidence="2 3">
    <name type="scientific">Rhinolophus ferrumequinum</name>
    <name type="common">Greater horseshoe bat</name>
    <dbReference type="NCBI Taxonomy" id="59479"/>
    <lineage>
        <taxon>Eukaryota</taxon>
        <taxon>Metazoa</taxon>
        <taxon>Chordata</taxon>
        <taxon>Craniata</taxon>
        <taxon>Vertebrata</taxon>
        <taxon>Euteleostomi</taxon>
        <taxon>Mammalia</taxon>
        <taxon>Eutheria</taxon>
        <taxon>Laurasiatheria</taxon>
        <taxon>Chiroptera</taxon>
        <taxon>Yinpterochiroptera</taxon>
        <taxon>Rhinolophoidea</taxon>
        <taxon>Rhinolophidae</taxon>
        <taxon>Rhinolophinae</taxon>
        <taxon>Rhinolophus</taxon>
    </lineage>
</organism>
<dbReference type="AlphaFoldDB" id="A0A7J7RPK8"/>
<reference evidence="2 3" key="1">
    <citation type="journal article" date="2020" name="Nature">
        <title>Six reference-quality genomes reveal evolution of bat adaptations.</title>
        <authorList>
            <person name="Jebb D."/>
            <person name="Huang Z."/>
            <person name="Pippel M."/>
            <person name="Hughes G.M."/>
            <person name="Lavrichenko K."/>
            <person name="Devanna P."/>
            <person name="Winkler S."/>
            <person name="Jermiin L.S."/>
            <person name="Skirmuntt E.C."/>
            <person name="Katzourakis A."/>
            <person name="Burkitt-Gray L."/>
            <person name="Ray D.A."/>
            <person name="Sullivan K.A.M."/>
            <person name="Roscito J.G."/>
            <person name="Kirilenko B.M."/>
            <person name="Davalos L.M."/>
            <person name="Corthals A.P."/>
            <person name="Power M.L."/>
            <person name="Jones G."/>
            <person name="Ransome R.D."/>
            <person name="Dechmann D.K.N."/>
            <person name="Locatelli A.G."/>
            <person name="Puechmaille S.J."/>
            <person name="Fedrigo O."/>
            <person name="Jarvis E.D."/>
            <person name="Hiller M."/>
            <person name="Vernes S.C."/>
            <person name="Myers E.W."/>
            <person name="Teeling E.C."/>
        </authorList>
    </citation>
    <scope>NUCLEOTIDE SEQUENCE [LARGE SCALE GENOMIC DNA]</scope>
    <source>
        <strain evidence="2">MRhiFer1</strain>
        <tissue evidence="2">Lung</tissue>
    </source>
</reference>
<gene>
    <name evidence="2" type="ORF">mRhiFer1_009377</name>
</gene>
<dbReference type="Proteomes" id="UP000585614">
    <property type="component" value="Unassembled WGS sequence"/>
</dbReference>
<name>A0A7J7RPK8_RHIFE</name>
<proteinExistence type="predicted"/>
<dbReference type="EMBL" id="JACAGC010000025">
    <property type="protein sequence ID" value="KAF6278090.1"/>
    <property type="molecule type" value="Genomic_DNA"/>
</dbReference>
<evidence type="ECO:0000256" key="1">
    <source>
        <dbReference type="SAM" id="MobiDB-lite"/>
    </source>
</evidence>
<evidence type="ECO:0000313" key="2">
    <source>
        <dbReference type="EMBL" id="KAF6278090.1"/>
    </source>
</evidence>
<comment type="caution">
    <text evidence="2">The sequence shown here is derived from an EMBL/GenBank/DDBJ whole genome shotgun (WGS) entry which is preliminary data.</text>
</comment>
<feature type="compositionally biased region" description="Polar residues" evidence="1">
    <location>
        <begin position="64"/>
        <end position="83"/>
    </location>
</feature>
<protein>
    <submittedName>
        <fullName evidence="2">Uncharacterized protein</fullName>
    </submittedName>
</protein>
<accession>A0A7J7RPK8</accession>